<dbReference type="PROSITE" id="PS00027">
    <property type="entry name" value="HOMEOBOX_1"/>
    <property type="match status" value="1"/>
</dbReference>
<dbReference type="InterPro" id="IPR031167">
    <property type="entry name" value="G_OBG"/>
</dbReference>
<name>A0AA36G593_9BILA</name>
<organism evidence="13 14">
    <name type="scientific">Mesorhabditis spiculigera</name>
    <dbReference type="NCBI Taxonomy" id="96644"/>
    <lineage>
        <taxon>Eukaryota</taxon>
        <taxon>Metazoa</taxon>
        <taxon>Ecdysozoa</taxon>
        <taxon>Nematoda</taxon>
        <taxon>Chromadorea</taxon>
        <taxon>Rhabditida</taxon>
        <taxon>Rhabditina</taxon>
        <taxon>Rhabditomorpha</taxon>
        <taxon>Rhabditoidea</taxon>
        <taxon>Rhabditidae</taxon>
        <taxon>Mesorhabditinae</taxon>
        <taxon>Mesorhabditis</taxon>
    </lineage>
</organism>
<dbReference type="Proteomes" id="UP001177023">
    <property type="component" value="Unassembled WGS sequence"/>
</dbReference>
<dbReference type="SUPFAM" id="SSF52540">
    <property type="entry name" value="P-loop containing nucleoside triphosphate hydrolases"/>
    <property type="match status" value="1"/>
</dbReference>
<dbReference type="Gene3D" id="1.10.10.60">
    <property type="entry name" value="Homeodomain-like"/>
    <property type="match status" value="1"/>
</dbReference>
<accession>A0AA36G593</accession>
<dbReference type="Gene3D" id="3.10.20.30">
    <property type="match status" value="1"/>
</dbReference>
<keyword evidence="14" id="KW-1185">Reference proteome</keyword>
<comment type="caution">
    <text evidence="13">The sequence shown here is derived from an EMBL/GenBank/DDBJ whole genome shotgun (WGS) entry which is preliminary data.</text>
</comment>
<keyword evidence="4" id="KW-0342">GTP-binding</keyword>
<dbReference type="AlphaFoldDB" id="A0AA36G593"/>
<evidence type="ECO:0000313" key="14">
    <source>
        <dbReference type="Proteomes" id="UP001177023"/>
    </source>
</evidence>
<dbReference type="PROSITE" id="PS00905">
    <property type="entry name" value="GTP1_OBG"/>
    <property type="match status" value="1"/>
</dbReference>
<dbReference type="GO" id="GO:0005525">
    <property type="term" value="F:GTP binding"/>
    <property type="evidence" value="ECO:0007669"/>
    <property type="project" value="UniProtKB-KW"/>
</dbReference>
<evidence type="ECO:0000256" key="1">
    <source>
        <dbReference type="ARBA" id="ARBA00004123"/>
    </source>
</evidence>
<keyword evidence="6 7" id="KW-0539">Nucleus</keyword>
<dbReference type="InterPro" id="IPR005225">
    <property type="entry name" value="Small_GTP-bd"/>
</dbReference>
<dbReference type="InterPro" id="IPR012675">
    <property type="entry name" value="Beta-grasp_dom_sf"/>
</dbReference>
<proteinExistence type="predicted"/>
<evidence type="ECO:0000256" key="5">
    <source>
        <dbReference type="ARBA" id="ARBA00023155"/>
    </source>
</evidence>
<gene>
    <name evidence="13" type="ORF">MSPICULIGERA_LOCUS16930</name>
</gene>
<protein>
    <submittedName>
        <fullName evidence="13">Uncharacterized protein</fullName>
    </submittedName>
</protein>
<dbReference type="Gene3D" id="6.10.140.1070">
    <property type="match status" value="2"/>
</dbReference>
<dbReference type="GO" id="GO:0003677">
    <property type="term" value="F:DNA binding"/>
    <property type="evidence" value="ECO:0007669"/>
    <property type="project" value="UniProtKB-UniRule"/>
</dbReference>
<evidence type="ECO:0000256" key="2">
    <source>
        <dbReference type="ARBA" id="ARBA00022741"/>
    </source>
</evidence>
<dbReference type="GO" id="GO:0000981">
    <property type="term" value="F:DNA-binding transcription factor activity, RNA polymerase II-specific"/>
    <property type="evidence" value="ECO:0007669"/>
    <property type="project" value="InterPro"/>
</dbReference>
<keyword evidence="5 7" id="KW-0371">Homeobox</keyword>
<dbReference type="SMART" id="SM00389">
    <property type="entry name" value="HOX"/>
    <property type="match status" value="1"/>
</dbReference>
<dbReference type="PRINTS" id="PR00326">
    <property type="entry name" value="GTP1OBG"/>
</dbReference>
<dbReference type="InterPro" id="IPR045001">
    <property type="entry name" value="DRG"/>
</dbReference>
<dbReference type="CDD" id="cd17230">
    <property type="entry name" value="TGS_DRG1"/>
    <property type="match status" value="1"/>
</dbReference>
<dbReference type="InterPro" id="IPR006074">
    <property type="entry name" value="GTP1-OBG_CS"/>
</dbReference>
<dbReference type="GO" id="GO:0003924">
    <property type="term" value="F:GTPase activity"/>
    <property type="evidence" value="ECO:0007669"/>
    <property type="project" value="InterPro"/>
</dbReference>
<dbReference type="InterPro" id="IPR009057">
    <property type="entry name" value="Homeodomain-like_sf"/>
</dbReference>
<dbReference type="PROSITE" id="PS50071">
    <property type="entry name" value="HOMEOBOX_2"/>
    <property type="match status" value="1"/>
</dbReference>
<dbReference type="Pfam" id="PF01926">
    <property type="entry name" value="MMR_HSR1"/>
    <property type="match status" value="1"/>
</dbReference>
<dbReference type="Pfam" id="PF00046">
    <property type="entry name" value="Homeodomain"/>
    <property type="match status" value="1"/>
</dbReference>
<dbReference type="Pfam" id="PF16897">
    <property type="entry name" value="MMR_HSR1_Xtn"/>
    <property type="match status" value="1"/>
</dbReference>
<feature type="domain" description="Homeobox" evidence="10">
    <location>
        <begin position="445"/>
        <end position="505"/>
    </location>
</feature>
<dbReference type="InterPro" id="IPR027417">
    <property type="entry name" value="P-loop_NTPase"/>
</dbReference>
<feature type="domain" description="OBG-type G" evidence="11">
    <location>
        <begin position="63"/>
        <end position="288"/>
    </location>
</feature>
<evidence type="ECO:0000256" key="3">
    <source>
        <dbReference type="ARBA" id="ARBA00023125"/>
    </source>
</evidence>
<feature type="DNA-binding region" description="Homeobox" evidence="7">
    <location>
        <begin position="447"/>
        <end position="506"/>
    </location>
</feature>
<dbReference type="CDD" id="cd00086">
    <property type="entry name" value="homeodomain"/>
    <property type="match status" value="1"/>
</dbReference>
<dbReference type="InterPro" id="IPR006073">
    <property type="entry name" value="GTP-bd"/>
</dbReference>
<dbReference type="NCBIfam" id="TIGR00231">
    <property type="entry name" value="small_GTP"/>
    <property type="match status" value="1"/>
</dbReference>
<dbReference type="InterPro" id="IPR001356">
    <property type="entry name" value="HD"/>
</dbReference>
<feature type="non-terminal residue" evidence="13">
    <location>
        <position position="1085"/>
    </location>
</feature>
<dbReference type="EMBL" id="CATQJA010002654">
    <property type="protein sequence ID" value="CAJ0578688.1"/>
    <property type="molecule type" value="Genomic_DNA"/>
</dbReference>
<keyword evidence="3 7" id="KW-0238">DNA-binding</keyword>
<comment type="subcellular location">
    <subcellularLocation>
        <location evidence="1 7 8">Nucleus</location>
    </subcellularLocation>
</comment>
<evidence type="ECO:0000256" key="4">
    <source>
        <dbReference type="ARBA" id="ARBA00023134"/>
    </source>
</evidence>
<evidence type="ECO:0000313" key="13">
    <source>
        <dbReference type="EMBL" id="CAJ0578688.1"/>
    </source>
</evidence>
<dbReference type="PANTHER" id="PTHR43127">
    <property type="entry name" value="DEVELOPMENTALLY-REGULATED GTP-BINDING PROTEIN 2"/>
    <property type="match status" value="1"/>
</dbReference>
<dbReference type="InterPro" id="IPR012676">
    <property type="entry name" value="TGS-like"/>
</dbReference>
<dbReference type="PROSITE" id="PS51710">
    <property type="entry name" value="G_OBG"/>
    <property type="match status" value="1"/>
</dbReference>
<dbReference type="InterPro" id="IPR004095">
    <property type="entry name" value="TGS"/>
</dbReference>
<dbReference type="GO" id="GO:0005634">
    <property type="term" value="C:nucleus"/>
    <property type="evidence" value="ECO:0007669"/>
    <property type="project" value="UniProtKB-SubCell"/>
</dbReference>
<feature type="region of interest" description="Disordered" evidence="9">
    <location>
        <begin position="379"/>
        <end position="409"/>
    </location>
</feature>
<dbReference type="PROSITE" id="PS51880">
    <property type="entry name" value="TGS"/>
    <property type="match status" value="1"/>
</dbReference>
<dbReference type="Pfam" id="PF02824">
    <property type="entry name" value="TGS"/>
    <property type="match status" value="1"/>
</dbReference>
<dbReference type="FunFam" id="3.10.20.30:FF:000003">
    <property type="entry name" value="Developmentally-regulated GTP-binding protein 1"/>
    <property type="match status" value="1"/>
</dbReference>
<dbReference type="InterPro" id="IPR031662">
    <property type="entry name" value="GTP-binding_2"/>
</dbReference>
<evidence type="ECO:0000259" key="11">
    <source>
        <dbReference type="PROSITE" id="PS51710"/>
    </source>
</evidence>
<keyword evidence="2" id="KW-0547">Nucleotide-binding</keyword>
<evidence type="ECO:0000256" key="8">
    <source>
        <dbReference type="RuleBase" id="RU000682"/>
    </source>
</evidence>
<dbReference type="CDD" id="cd01896">
    <property type="entry name" value="DRG"/>
    <property type="match status" value="1"/>
</dbReference>
<dbReference type="SUPFAM" id="SSF46689">
    <property type="entry name" value="Homeodomain-like"/>
    <property type="match status" value="1"/>
</dbReference>
<evidence type="ECO:0000256" key="6">
    <source>
        <dbReference type="ARBA" id="ARBA00023242"/>
    </source>
</evidence>
<dbReference type="InterPro" id="IPR017970">
    <property type="entry name" value="Homeobox_CS"/>
</dbReference>
<evidence type="ECO:0000259" key="10">
    <source>
        <dbReference type="PROSITE" id="PS50071"/>
    </source>
</evidence>
<evidence type="ECO:0000259" key="12">
    <source>
        <dbReference type="PROSITE" id="PS51880"/>
    </source>
</evidence>
<evidence type="ECO:0000256" key="7">
    <source>
        <dbReference type="PROSITE-ProRule" id="PRU00108"/>
    </source>
</evidence>
<feature type="domain" description="TGS" evidence="12">
    <location>
        <begin position="288"/>
        <end position="364"/>
    </location>
</feature>
<dbReference type="FunFam" id="3.40.50.300:FF:000740">
    <property type="entry name" value="Putative GTP-binding protein 1"/>
    <property type="match status" value="1"/>
</dbReference>
<reference evidence="13" key="1">
    <citation type="submission" date="2023-06" db="EMBL/GenBank/DDBJ databases">
        <authorList>
            <person name="Delattre M."/>
        </authorList>
    </citation>
    <scope>NUCLEOTIDE SEQUENCE</scope>
    <source>
        <strain evidence="13">AF72</strain>
    </source>
</reference>
<sequence length="1085" mass="123330">MSILQKIADIENEMNRTQKNKATNAHLGILKAKLAKLRRELITPKSGGGPKEDGFDVAKTGDARIGFVGFPSVGKSTLLSNLAGVYSEVAAYEFTTLTTVPGVVRYKGAKIQLLDLPGIIEGAKDGKGRGRQVIAVARTCSLILIVLDVSKPLQHKKLIEYELEGFGIRLNKQPPNLSFKRKEKGGINLTALVPQTELDAESVKQVLAEYKIHNADITLRYDATIEDLIDVVEGNRVYMPCIYVLNKIDAISIEELDIIYKIPHCVPISAHHKWNFDDLLNKIWVYLNLIRIYTKPKGHLPDYSAPIVLNANSRSIDDLCMKIHKSLQKDFKCALVWGSSAKHNPQKVGKEHILDDEDVVQVVKNQLLRVCEEEDTTLLRGKSMNDGGQKKKEKKPVSPHGYRESREKASPFSTHRLLLTNSKSAHYYANVSLALLWGRRFVIRHVHLRRAYDFRREQLTRLEREFAKENYVSRKTRGELAAELNLPEGTIKVWFQNRRMKDKRQKLGGLGWPFLQNPLALMFNPLAAQAHYDAWHKAALANYNVSGADGTMPPLTLSGFPNFPNNQEETENVVGKSSVNQSVIMERLKRFSNSCYEFGRSVVEWRSPMTAPYLMLINSAFWAASLYADRVLQMRLLITFSAAVFGWDILLSPTHDRSIATHVLFWPAQSIWRTGGVALNIYSAHVLRLQMMEAAFWSAYCGLGFLLVNPVWNYYDTNQKIVNMGSYSCKRTYAFLDAAIIQPVLVVGRAIKYVVCLEFVPPVWAAIKQAFSSTGGGIRGLCSQFSAWLSRGVRAIANWWNNCVFIPIKNGLKRMLAWLRYWFCAHWWPDFVAWIKLKFGRPLQRLFNYFCYCLVYVFCGHWIKPLCSWLWKYLCIVGQFVHRNAVVPMKRKLLEWAHELKLLTKRLLHQLAVAIRDSVLWPIFLAVAGAFKQLYAVIHATLIQPVIDYIYLRYKKVEDVAYIYCLGPVCEKVINNIPEKSPFCEDSDEELDGLIPDEYLEEEDPLAEKEDVILTPVVIKETPKPQPKAAPKAAPKVQEEVRKKPELKVEIDDGIISEDDLLPDLPSPTDEFTMGLAFPTIHAKV</sequence>
<evidence type="ECO:0000256" key="9">
    <source>
        <dbReference type="SAM" id="MobiDB-lite"/>
    </source>
</evidence>
<dbReference type="SUPFAM" id="SSF81271">
    <property type="entry name" value="TGS-like"/>
    <property type="match status" value="1"/>
</dbReference>